<feature type="domain" description="Aconitase/3-isopropylmalate dehydratase large subunit alpha/beta/alpha" evidence="16">
    <location>
        <begin position="62"/>
        <end position="563"/>
    </location>
</feature>
<dbReference type="NCBIfam" id="NF006757">
    <property type="entry name" value="PRK09277.1"/>
    <property type="match status" value="1"/>
</dbReference>
<evidence type="ECO:0000259" key="17">
    <source>
        <dbReference type="Pfam" id="PF00694"/>
    </source>
</evidence>
<dbReference type="GO" id="GO:0006099">
    <property type="term" value="P:tricarboxylic acid cycle"/>
    <property type="evidence" value="ECO:0007669"/>
    <property type="project" value="UniProtKB-UniPathway"/>
</dbReference>
<dbReference type="Gene3D" id="6.10.190.10">
    <property type="match status" value="1"/>
</dbReference>
<dbReference type="Pfam" id="PF00694">
    <property type="entry name" value="Aconitase_C"/>
    <property type="match status" value="1"/>
</dbReference>
<evidence type="ECO:0000256" key="2">
    <source>
        <dbReference type="ARBA" id="ARBA00001966"/>
    </source>
</evidence>
<comment type="similarity">
    <text evidence="5 15">Belongs to the aconitase/IPM isomerase family.</text>
</comment>
<dbReference type="Gene3D" id="3.20.19.10">
    <property type="entry name" value="Aconitase, domain 4"/>
    <property type="match status" value="1"/>
</dbReference>
<dbReference type="Gene3D" id="3.30.499.10">
    <property type="entry name" value="Aconitase, domain 3"/>
    <property type="match status" value="2"/>
</dbReference>
<proteinExistence type="inferred from homology"/>
<keyword evidence="7 15" id="KW-0004">4Fe-4S</keyword>
<dbReference type="InterPro" id="IPR018136">
    <property type="entry name" value="Aconitase_4Fe-4S_BS"/>
</dbReference>
<dbReference type="Pfam" id="PF00330">
    <property type="entry name" value="Aconitase"/>
    <property type="match status" value="1"/>
</dbReference>
<evidence type="ECO:0000259" key="16">
    <source>
        <dbReference type="Pfam" id="PF00330"/>
    </source>
</evidence>
<dbReference type="PROSITE" id="PS01244">
    <property type="entry name" value="ACONITASE_2"/>
    <property type="match status" value="1"/>
</dbReference>
<dbReference type="GO" id="GO:0003723">
    <property type="term" value="F:RNA binding"/>
    <property type="evidence" value="ECO:0007669"/>
    <property type="project" value="UniProtKB-KW"/>
</dbReference>
<keyword evidence="11 15" id="KW-0408">Iron</keyword>
<dbReference type="GO" id="GO:0047456">
    <property type="term" value="F:2-methylisocitrate dehydratase activity"/>
    <property type="evidence" value="ECO:0007669"/>
    <property type="project" value="UniProtKB-EC"/>
</dbReference>
<evidence type="ECO:0000256" key="3">
    <source>
        <dbReference type="ARBA" id="ARBA00004717"/>
    </source>
</evidence>
<dbReference type="AlphaFoldDB" id="A0A5E4T4X5"/>
<keyword evidence="9" id="KW-0479">Metal-binding</keyword>
<comment type="function">
    <text evidence="15">Catalyzes the isomerization of citrate to isocitrate via cis-aconitate.</text>
</comment>
<evidence type="ECO:0000256" key="5">
    <source>
        <dbReference type="ARBA" id="ARBA00007185"/>
    </source>
</evidence>
<dbReference type="NCBIfam" id="NF009520">
    <property type="entry name" value="PRK12881.1"/>
    <property type="match status" value="1"/>
</dbReference>
<dbReference type="UniPathway" id="UPA00223">
    <property type="reaction ID" value="UER00718"/>
</dbReference>
<dbReference type="InterPro" id="IPR000573">
    <property type="entry name" value="AconitaseA/IPMdHydase_ssu_swvl"/>
</dbReference>
<evidence type="ECO:0000313" key="18">
    <source>
        <dbReference type="EMBL" id="QHF14380.1"/>
    </source>
</evidence>
<dbReference type="FunFam" id="3.30.499.10:FF:000020">
    <property type="entry name" value="Aconitate hydratase A"/>
    <property type="match status" value="1"/>
</dbReference>
<dbReference type="Proteomes" id="UP000035080">
    <property type="component" value="Chromosome"/>
</dbReference>
<keyword evidence="12 15" id="KW-0411">Iron-sulfur</keyword>
<keyword evidence="10" id="KW-0694">RNA-binding</keyword>
<dbReference type="OrthoDB" id="9764318at2"/>
<dbReference type="EMBL" id="CP047385">
    <property type="protein sequence ID" value="QHF14380.1"/>
    <property type="molecule type" value="Genomic_DNA"/>
</dbReference>
<dbReference type="EC" id="4.2.1.3" evidence="15"/>
<evidence type="ECO:0000256" key="6">
    <source>
        <dbReference type="ARBA" id="ARBA00011245"/>
    </source>
</evidence>
<dbReference type="InterPro" id="IPR036008">
    <property type="entry name" value="Aconitase_4Fe-4S_dom"/>
</dbReference>
<evidence type="ECO:0000256" key="13">
    <source>
        <dbReference type="ARBA" id="ARBA00023239"/>
    </source>
</evidence>
<reference evidence="19 21" key="3">
    <citation type="submission" date="2019-08" db="EMBL/GenBank/DDBJ databases">
        <authorList>
            <person name="Peeters C."/>
        </authorList>
    </citation>
    <scope>NUCLEOTIDE SEQUENCE [LARGE SCALE GENOMIC DNA]</scope>
    <source>
        <strain evidence="19 21">LMG 31113</strain>
    </source>
</reference>
<sequence length="902" mass="98578">MAHNLHKTLKEFKLSGDKKGKFYSLPQLGKALGVNVERLPVSIRIVLESVLRNCDGKKVTEEHVKQLANWKPTAERTDEIPFVVARVVLQDFTGVPLLADLAAMRNVAERQGKNPKRIEPLVPVDLVVDHSVQIDHFREKKALDLNMKLEFQRNNERYQFMKWGMQAFDTFGVVQPGFGIVHQVNLEYLARGVHKKDDVFYPDTLVGTDSHTTMINGIGVVGWGVGGIEAEAGMLGQPVYFLTPDVVGVELTGRLREGVTATDLVLTITEMLRREKVVGKFVEFFGEGTASLALPDRATIANMAPEYGATMGFFPVDEKTIDYFKGTGRTKSEIDAFESYFKAQKLFGIPKTNEIDYTKTLTLDLGTVAPSLAGPKRPQDRIEIGNVKSTFKDLFTKPVAENGFNKTEEQLDTTYKTDSGIDVQNGDVLIAAITSCTNTSNPSVLLAAGLLAKKAVEAGLKVAPHIKTSLAPGSRVVTEYLEAAGLLPYLEKLGFGVTAYGCTTCIGNAGDLTAELNDTIVKNDLVAAAVLSGNRNFEARIHPNIRANFLASPPLVVAYAIAGNVRRDLMTEPVGKGRGGRDIFLGDIWPTSEEIHKLMKFAMNAKVFKTNYDSVKEPSPLWAKVKGSKGQVYDWPTSTYIAEPPFFDGFAMDPKTDIEPIHGARALGVFGDSVTTDHISPAGSIKETSPAGKWLLENGVLKADFNSYGSRRGNHEVMMRGTFANVRIKNLMIPAKEDGSRVEGGLTIHQPSGEQLSIYDAAMKYVGDNIPTVVFGGEEYGTGSSRDWAAKGTQLLGVKAVIARSFERIHRSNLVGMGVLPLQFKGSDSAQSLGITGEETFDIEGLSADIKPQQDVTLVIHRKNGETQKVQVLLRIDTPIEVDYYKHGGILPFVLRQLLAAA</sequence>
<dbReference type="PRINTS" id="PR00415">
    <property type="entry name" value="ACONITASE"/>
</dbReference>
<dbReference type="RefSeq" id="WP_039368533.1">
    <property type="nucleotide sequence ID" value="NZ_CABPRW010000002.1"/>
</dbReference>
<dbReference type="CDD" id="cd01580">
    <property type="entry name" value="AcnA_IRP_Swivel"/>
    <property type="match status" value="1"/>
</dbReference>
<reference evidence="18 20" key="1">
    <citation type="journal article" date="2015" name="Genome Announc.">
        <title>Genome Sequences of Two Pandoraea pnomenusa Isolates Recovered 11 Months Apart from a Cystic Fibrosis Patient.</title>
        <authorList>
            <person name="Ee R."/>
            <person name="Ambrose M."/>
            <person name="Lazenby J."/>
            <person name="Williams P."/>
            <person name="Chan K.G."/>
            <person name="Roddam L."/>
        </authorList>
    </citation>
    <scope>NUCLEOTIDE SEQUENCE [LARGE SCALE GENOMIC DNA]</scope>
    <source>
        <strain evidence="18 20">6399</strain>
    </source>
</reference>
<comment type="subunit">
    <text evidence="6">Monomer.</text>
</comment>
<dbReference type="PROSITE" id="PS00450">
    <property type="entry name" value="ACONITASE_1"/>
    <property type="match status" value="1"/>
</dbReference>
<dbReference type="NCBIfam" id="TIGR01341">
    <property type="entry name" value="aconitase_1"/>
    <property type="match status" value="1"/>
</dbReference>
<name>A0A5E4T4X5_9BURK</name>
<evidence type="ECO:0000256" key="10">
    <source>
        <dbReference type="ARBA" id="ARBA00022884"/>
    </source>
</evidence>
<dbReference type="InterPro" id="IPR015928">
    <property type="entry name" value="Aconitase/3IPM_dehydase_swvl"/>
</dbReference>
<reference evidence="18" key="2">
    <citation type="submission" date="2019-07" db="EMBL/GenBank/DDBJ databases">
        <title>Complete Genome Sequences of Clinical Pandoraea fibrosis Isolates.</title>
        <authorList>
            <person name="Pitt M.E."/>
            <person name="Nguyen S.H."/>
            <person name="Duarte T.P.S."/>
            <person name="Roddam L.F."/>
            <person name="Blaskovich M.A.T."/>
            <person name="Cooper M.A."/>
            <person name="Coin L.J.M."/>
        </authorList>
    </citation>
    <scope>NUCLEOTIDE SEQUENCE</scope>
    <source>
        <strain evidence="18">6399</strain>
    </source>
</reference>
<evidence type="ECO:0000313" key="19">
    <source>
        <dbReference type="EMBL" id="VVD82302.1"/>
    </source>
</evidence>
<dbReference type="CDD" id="cd01586">
    <property type="entry name" value="AcnA_IRP"/>
    <property type="match status" value="1"/>
</dbReference>
<comment type="catalytic activity">
    <reaction evidence="14 15">
        <text>citrate = D-threo-isocitrate</text>
        <dbReference type="Rhea" id="RHEA:10336"/>
        <dbReference type="ChEBI" id="CHEBI:15562"/>
        <dbReference type="ChEBI" id="CHEBI:16947"/>
        <dbReference type="EC" id="4.2.1.3"/>
    </reaction>
</comment>
<evidence type="ECO:0000256" key="15">
    <source>
        <dbReference type="RuleBase" id="RU361275"/>
    </source>
</evidence>
<evidence type="ECO:0000256" key="8">
    <source>
        <dbReference type="ARBA" id="ARBA00022532"/>
    </source>
</evidence>
<dbReference type="GO" id="GO:0003994">
    <property type="term" value="F:aconitate hydratase activity"/>
    <property type="evidence" value="ECO:0007669"/>
    <property type="project" value="UniProtKB-EC"/>
</dbReference>
<keyword evidence="20" id="KW-1185">Reference proteome</keyword>
<feature type="domain" description="Aconitase A/isopropylmalate dehydratase small subunit swivel" evidence="17">
    <location>
        <begin position="695"/>
        <end position="825"/>
    </location>
</feature>
<dbReference type="FunFam" id="3.30.499.10:FF:000002">
    <property type="entry name" value="Aconitate hydratase"/>
    <property type="match status" value="1"/>
</dbReference>
<gene>
    <name evidence="19" type="primary">acnA</name>
    <name evidence="19" type="ORF">PFI31113_01176</name>
    <name evidence="18" type="ORF">PI93_018295</name>
</gene>
<evidence type="ECO:0000256" key="12">
    <source>
        <dbReference type="ARBA" id="ARBA00023014"/>
    </source>
</evidence>
<dbReference type="InterPro" id="IPR015931">
    <property type="entry name" value="Acnase/IPM_dHydase_lsu_aba_1/3"/>
</dbReference>
<accession>A0A5E4T4X5</accession>
<evidence type="ECO:0000313" key="20">
    <source>
        <dbReference type="Proteomes" id="UP000035080"/>
    </source>
</evidence>
<dbReference type="InterPro" id="IPR001030">
    <property type="entry name" value="Acoase/IPM_deHydtase_lsu_aba"/>
</dbReference>
<dbReference type="Proteomes" id="UP000382577">
    <property type="component" value="Unassembled WGS sequence"/>
</dbReference>
<evidence type="ECO:0000313" key="21">
    <source>
        <dbReference type="Proteomes" id="UP000382577"/>
    </source>
</evidence>
<dbReference type="GO" id="GO:0051539">
    <property type="term" value="F:4 iron, 4 sulfur cluster binding"/>
    <property type="evidence" value="ECO:0007669"/>
    <property type="project" value="UniProtKB-KW"/>
</dbReference>
<dbReference type="InterPro" id="IPR006249">
    <property type="entry name" value="Aconitase/IRP2"/>
</dbReference>
<evidence type="ECO:0000256" key="11">
    <source>
        <dbReference type="ARBA" id="ARBA00023004"/>
    </source>
</evidence>
<evidence type="ECO:0000256" key="9">
    <source>
        <dbReference type="ARBA" id="ARBA00022723"/>
    </source>
</evidence>
<evidence type="ECO:0000256" key="14">
    <source>
        <dbReference type="ARBA" id="ARBA00023501"/>
    </source>
</evidence>
<dbReference type="GO" id="GO:0046872">
    <property type="term" value="F:metal ion binding"/>
    <property type="evidence" value="ECO:0007669"/>
    <property type="project" value="UniProtKB-KW"/>
</dbReference>
<keyword evidence="13 15" id="KW-0456">Lyase</keyword>
<dbReference type="FunFam" id="3.20.19.10:FF:000001">
    <property type="entry name" value="Aconitate hydratase"/>
    <property type="match status" value="1"/>
</dbReference>
<organism evidence="19 21">
    <name type="scientific">Pandoraea fibrosis</name>
    <dbReference type="NCBI Taxonomy" id="1891094"/>
    <lineage>
        <taxon>Bacteria</taxon>
        <taxon>Pseudomonadati</taxon>
        <taxon>Pseudomonadota</taxon>
        <taxon>Betaproteobacteria</taxon>
        <taxon>Burkholderiales</taxon>
        <taxon>Burkholderiaceae</taxon>
        <taxon>Pandoraea</taxon>
    </lineage>
</organism>
<comment type="catalytic activity">
    <reaction evidence="1">
        <text>(2S,3R)-3-hydroxybutane-1,2,3-tricarboxylate = 2-methyl-cis-aconitate + H2O</text>
        <dbReference type="Rhea" id="RHEA:17941"/>
        <dbReference type="ChEBI" id="CHEBI:15377"/>
        <dbReference type="ChEBI" id="CHEBI:57429"/>
        <dbReference type="ChEBI" id="CHEBI:57872"/>
        <dbReference type="EC" id="4.2.1.99"/>
    </reaction>
</comment>
<evidence type="ECO:0000256" key="4">
    <source>
        <dbReference type="ARBA" id="ARBA00005026"/>
    </source>
</evidence>
<comment type="pathway">
    <text evidence="4">Organic acid metabolism; propanoate degradation.</text>
</comment>
<comment type="cofactor">
    <cofactor evidence="2">
        <name>[4Fe-4S] cluster</name>
        <dbReference type="ChEBI" id="CHEBI:49883"/>
    </cofactor>
</comment>
<dbReference type="PANTHER" id="PTHR11670">
    <property type="entry name" value="ACONITASE/IRON-RESPONSIVE ELEMENT FAMILY MEMBER"/>
    <property type="match status" value="1"/>
</dbReference>
<dbReference type="SUPFAM" id="SSF53732">
    <property type="entry name" value="Aconitase iron-sulfur domain"/>
    <property type="match status" value="1"/>
</dbReference>
<dbReference type="EMBL" id="CABPRW010000002">
    <property type="protein sequence ID" value="VVD82302.1"/>
    <property type="molecule type" value="Genomic_DNA"/>
</dbReference>
<comment type="pathway">
    <text evidence="3">Carbohydrate metabolism; tricarboxylic acid cycle; isocitrate from oxaloacetate: step 2/2.</text>
</comment>
<dbReference type="SUPFAM" id="SSF52016">
    <property type="entry name" value="LeuD/IlvD-like"/>
    <property type="match status" value="1"/>
</dbReference>
<keyword evidence="8" id="KW-0816">Tricarboxylic acid cycle</keyword>
<protein>
    <recommendedName>
        <fullName evidence="15">Aconitate hydratase</fullName>
        <shortName evidence="15">Aconitase</shortName>
        <ecNumber evidence="15">4.2.1.3</ecNumber>
    </recommendedName>
</protein>
<evidence type="ECO:0000256" key="1">
    <source>
        <dbReference type="ARBA" id="ARBA00000118"/>
    </source>
</evidence>
<evidence type="ECO:0000256" key="7">
    <source>
        <dbReference type="ARBA" id="ARBA00022485"/>
    </source>
</evidence>
<dbReference type="InterPro" id="IPR044137">
    <property type="entry name" value="AcnA_IRP_Swivel"/>
</dbReference>